<protein>
    <recommendedName>
        <fullName evidence="6">Bzip transcription factor</fullName>
    </recommendedName>
</protein>
<keyword evidence="1" id="KW-0175">Coiled coil</keyword>
<gene>
    <name evidence="2" type="ORF">PR002_g20686</name>
    <name evidence="3" type="ORF">PR003_g21171</name>
</gene>
<evidence type="ECO:0000313" key="2">
    <source>
        <dbReference type="EMBL" id="KAE8991995.1"/>
    </source>
</evidence>
<organism evidence="2 5">
    <name type="scientific">Phytophthora rubi</name>
    <dbReference type="NCBI Taxonomy" id="129364"/>
    <lineage>
        <taxon>Eukaryota</taxon>
        <taxon>Sar</taxon>
        <taxon>Stramenopiles</taxon>
        <taxon>Oomycota</taxon>
        <taxon>Peronosporomycetes</taxon>
        <taxon>Peronosporales</taxon>
        <taxon>Peronosporaceae</taxon>
        <taxon>Phytophthora</taxon>
    </lineage>
</organism>
<sequence length="379" mass="43069">MASQFDYLHNAALDRFERARAKLSDGVIGHVLPRGRAESRHFGSSKPPTNRHNVHEGLSLQSDTLVTERVEPWYNTIPPHKPSTTTSPVSVATNAALAELRAEYRTSSRGLHRIEDKATRIEMKKAIRREQCRTNQARYRNRQRIRQGQLQHEVQQLQEELQGLRLKRQRLRLTEKTNSSPWAVVSEIFRLLETSFRSPWHMTSGEEMMKHAETRQSLRVLQQSFRHDVTMGSVSGTNALLEQLRRYALYFSNPQIQLKRVESVAPGVLTASARLSLMVSEFTLRCVFPHLEKVNSSDVDAAVDEYRALREKLLGQRLSCSCEMTLLLDEESDRVARLETSINLVESLFRVLGSAGDVVDVLQQALMTPECVVGDVNAA</sequence>
<keyword evidence="4" id="KW-1185">Reference proteome</keyword>
<dbReference type="EMBL" id="QXFT01001959">
    <property type="protein sequence ID" value="KAE9306727.1"/>
    <property type="molecule type" value="Genomic_DNA"/>
</dbReference>
<dbReference type="EMBL" id="QXFU01002000">
    <property type="protein sequence ID" value="KAE8991995.1"/>
    <property type="molecule type" value="Genomic_DNA"/>
</dbReference>
<dbReference type="CDD" id="cd14686">
    <property type="entry name" value="bZIP"/>
    <property type="match status" value="1"/>
</dbReference>
<proteinExistence type="predicted"/>
<dbReference type="AlphaFoldDB" id="A0A6A3JHQ2"/>
<name>A0A6A3JHQ2_9STRA</name>
<accession>A0A6A3JHQ2</accession>
<evidence type="ECO:0000313" key="3">
    <source>
        <dbReference type="EMBL" id="KAE9306727.1"/>
    </source>
</evidence>
<comment type="caution">
    <text evidence="2">The sequence shown here is derived from an EMBL/GenBank/DDBJ whole genome shotgun (WGS) entry which is preliminary data.</text>
</comment>
<dbReference type="OrthoDB" id="10289824at2759"/>
<dbReference type="Proteomes" id="UP000434957">
    <property type="component" value="Unassembled WGS sequence"/>
</dbReference>
<feature type="coiled-coil region" evidence="1">
    <location>
        <begin position="140"/>
        <end position="174"/>
    </location>
</feature>
<evidence type="ECO:0000256" key="1">
    <source>
        <dbReference type="SAM" id="Coils"/>
    </source>
</evidence>
<evidence type="ECO:0008006" key="6">
    <source>
        <dbReference type="Google" id="ProtNLM"/>
    </source>
</evidence>
<reference evidence="2 5" key="1">
    <citation type="submission" date="2018-09" db="EMBL/GenBank/DDBJ databases">
        <title>Genomic investigation of the strawberry pathogen Phytophthora fragariae indicates pathogenicity is determined by transcriptional variation in three key races.</title>
        <authorList>
            <person name="Adams T.M."/>
            <person name="Armitage A.D."/>
            <person name="Sobczyk M.K."/>
            <person name="Bates H.J."/>
            <person name="Dunwell J.M."/>
            <person name="Nellist C.F."/>
            <person name="Harrison R.J."/>
        </authorList>
    </citation>
    <scope>NUCLEOTIDE SEQUENCE [LARGE SCALE GENOMIC DNA]</scope>
    <source>
        <strain evidence="2 5">SCRP324</strain>
        <strain evidence="3 4">SCRP333</strain>
    </source>
</reference>
<evidence type="ECO:0000313" key="4">
    <source>
        <dbReference type="Proteomes" id="UP000434957"/>
    </source>
</evidence>
<evidence type="ECO:0000313" key="5">
    <source>
        <dbReference type="Proteomes" id="UP000435112"/>
    </source>
</evidence>
<dbReference type="Proteomes" id="UP000435112">
    <property type="component" value="Unassembled WGS sequence"/>
</dbReference>